<keyword evidence="2" id="KW-1185">Reference proteome</keyword>
<protein>
    <submittedName>
        <fullName evidence="1">Uncharacterized protein</fullName>
    </submittedName>
</protein>
<organism evidence="1 2">
    <name type="scientific">Favolaschia claudopus</name>
    <dbReference type="NCBI Taxonomy" id="2862362"/>
    <lineage>
        <taxon>Eukaryota</taxon>
        <taxon>Fungi</taxon>
        <taxon>Dikarya</taxon>
        <taxon>Basidiomycota</taxon>
        <taxon>Agaricomycotina</taxon>
        <taxon>Agaricomycetes</taxon>
        <taxon>Agaricomycetidae</taxon>
        <taxon>Agaricales</taxon>
        <taxon>Marasmiineae</taxon>
        <taxon>Mycenaceae</taxon>
        <taxon>Favolaschia</taxon>
    </lineage>
</organism>
<evidence type="ECO:0000313" key="2">
    <source>
        <dbReference type="Proteomes" id="UP001362999"/>
    </source>
</evidence>
<proteinExistence type="predicted"/>
<sequence length="171" mass="19374">MSGFYSPRFNRPRVRCPGQEVLFFPVLISSNGSRTDVVLHSLEHLQGSVWTYVRVDLLSVFWGPESIFVLSTFQCLLTVARLQTNTHRPNRTPVKAVTMQLNKTRRHLRLIHLLSLQRATSVNLTPAPNLPCFPSNEVARILRHSARRSTLATSSITTFYTLLPPAPIVRV</sequence>
<dbReference type="AlphaFoldDB" id="A0AAV9ZH55"/>
<evidence type="ECO:0000313" key="1">
    <source>
        <dbReference type="EMBL" id="KAK6981464.1"/>
    </source>
</evidence>
<comment type="caution">
    <text evidence="1">The sequence shown here is derived from an EMBL/GenBank/DDBJ whole genome shotgun (WGS) entry which is preliminary data.</text>
</comment>
<dbReference type="EMBL" id="JAWWNJ010000150">
    <property type="protein sequence ID" value="KAK6981464.1"/>
    <property type="molecule type" value="Genomic_DNA"/>
</dbReference>
<name>A0AAV9ZH55_9AGAR</name>
<gene>
    <name evidence="1" type="ORF">R3P38DRAFT_2808209</name>
</gene>
<reference evidence="1 2" key="1">
    <citation type="journal article" date="2024" name="J Genomics">
        <title>Draft genome sequencing and assembly of Favolaschia claudopus CIRM-BRFM 2984 isolated from oak limbs.</title>
        <authorList>
            <person name="Navarro D."/>
            <person name="Drula E."/>
            <person name="Chaduli D."/>
            <person name="Cazenave R."/>
            <person name="Ahrendt S."/>
            <person name="Wang J."/>
            <person name="Lipzen A."/>
            <person name="Daum C."/>
            <person name="Barry K."/>
            <person name="Grigoriev I.V."/>
            <person name="Favel A."/>
            <person name="Rosso M.N."/>
            <person name="Martin F."/>
        </authorList>
    </citation>
    <scope>NUCLEOTIDE SEQUENCE [LARGE SCALE GENOMIC DNA]</scope>
    <source>
        <strain evidence="1 2">CIRM-BRFM 2984</strain>
    </source>
</reference>
<accession>A0AAV9ZH55</accession>
<dbReference type="Proteomes" id="UP001362999">
    <property type="component" value="Unassembled WGS sequence"/>
</dbReference>